<evidence type="ECO:0000256" key="2">
    <source>
        <dbReference type="SAM" id="SignalP"/>
    </source>
</evidence>
<gene>
    <name evidence="3" type="ORF">BTUL_0154g00070</name>
</gene>
<dbReference type="GO" id="GO:0006629">
    <property type="term" value="P:lipid metabolic process"/>
    <property type="evidence" value="ECO:0007669"/>
    <property type="project" value="TreeGrafter"/>
</dbReference>
<dbReference type="GO" id="GO:0016788">
    <property type="term" value="F:hydrolase activity, acting on ester bonds"/>
    <property type="evidence" value="ECO:0007669"/>
    <property type="project" value="InterPro"/>
</dbReference>
<dbReference type="Proteomes" id="UP000297777">
    <property type="component" value="Unassembled WGS sequence"/>
</dbReference>
<keyword evidence="4" id="KW-1185">Reference proteome</keyword>
<dbReference type="OrthoDB" id="3553653at2759"/>
<dbReference type="PANTHER" id="PTHR37981:SF1">
    <property type="entry name" value="SGNH HYDROLASE-TYPE ESTERASE DOMAIN-CONTAINING PROTEIN"/>
    <property type="match status" value="1"/>
</dbReference>
<accession>A0A4Z1EBT0</accession>
<evidence type="ECO:0000313" key="4">
    <source>
        <dbReference type="Proteomes" id="UP000297777"/>
    </source>
</evidence>
<dbReference type="EMBL" id="PQXH01000154">
    <property type="protein sequence ID" value="TGO09784.1"/>
    <property type="molecule type" value="Genomic_DNA"/>
</dbReference>
<dbReference type="Gene3D" id="3.40.50.1110">
    <property type="entry name" value="SGNH hydrolase"/>
    <property type="match status" value="1"/>
</dbReference>
<feature type="signal peptide" evidence="2">
    <location>
        <begin position="1"/>
        <end position="15"/>
    </location>
</feature>
<reference evidence="3 4" key="1">
    <citation type="submission" date="2017-12" db="EMBL/GenBank/DDBJ databases">
        <title>Comparative genomics of Botrytis spp.</title>
        <authorList>
            <person name="Valero-Jimenez C.A."/>
            <person name="Tapia P."/>
            <person name="Veloso J."/>
            <person name="Silva-Moreno E."/>
            <person name="Staats M."/>
            <person name="Valdes J.H."/>
            <person name="Van Kan J.A.L."/>
        </authorList>
    </citation>
    <scope>NUCLEOTIDE SEQUENCE [LARGE SCALE GENOMIC DNA]</scope>
    <source>
        <strain evidence="3 4">Bt9001</strain>
    </source>
</reference>
<feature type="region of interest" description="Disordered" evidence="1">
    <location>
        <begin position="309"/>
        <end position="336"/>
    </location>
</feature>
<sequence>MKLFIILLFIVPNLAYPALNNHESAPLEKRTTPFEWTAWGDSYASGVGTGDYLDGRRCLRHNGAYPELIHHGSGSGVQLNNVVCTDQTSPQPDWQYWPRPAAGNSTLRTLTVGGDDIDFPGILNNCILDRFPYPMNKGFVPRSCDAQKDLSWSLVCQNGDKDMPNDGLVSKVDSVIKKIIKYGQGATGKAFRPYQNASIDCQDSGIDTSPSNPRVPSKKYGWLRSQLPHIRRKYQPERPRNGEEHKYEQLGAKCAFAPYIRFIDRWHYTSLKIASNDSKEGEERIDDADVKVAVDIEYYVFGSTSYNNIENRKEPMKDPKHYRNPLSSSTDPGSAP</sequence>
<evidence type="ECO:0000256" key="1">
    <source>
        <dbReference type="SAM" id="MobiDB-lite"/>
    </source>
</evidence>
<dbReference type="AlphaFoldDB" id="A0A4Z1EBT0"/>
<comment type="caution">
    <text evidence="3">The sequence shown here is derived from an EMBL/GenBank/DDBJ whole genome shotgun (WGS) entry which is preliminary data.</text>
</comment>
<dbReference type="InterPro" id="IPR036514">
    <property type="entry name" value="SGNH_hydro_sf"/>
</dbReference>
<dbReference type="SUPFAM" id="SSF52266">
    <property type="entry name" value="SGNH hydrolase"/>
    <property type="match status" value="1"/>
</dbReference>
<evidence type="ECO:0008006" key="5">
    <source>
        <dbReference type="Google" id="ProtNLM"/>
    </source>
</evidence>
<evidence type="ECO:0000313" key="3">
    <source>
        <dbReference type="EMBL" id="TGO09784.1"/>
    </source>
</evidence>
<name>A0A4Z1EBT0_9HELO</name>
<organism evidence="3 4">
    <name type="scientific">Botrytis tulipae</name>
    <dbReference type="NCBI Taxonomy" id="87230"/>
    <lineage>
        <taxon>Eukaryota</taxon>
        <taxon>Fungi</taxon>
        <taxon>Dikarya</taxon>
        <taxon>Ascomycota</taxon>
        <taxon>Pezizomycotina</taxon>
        <taxon>Leotiomycetes</taxon>
        <taxon>Helotiales</taxon>
        <taxon>Sclerotiniaceae</taxon>
        <taxon>Botrytis</taxon>
    </lineage>
</organism>
<keyword evidence="2" id="KW-0732">Signal</keyword>
<feature type="chain" id="PRO_5021441169" description="SGNH hydrolase-type esterase domain-containing protein" evidence="2">
    <location>
        <begin position="16"/>
        <end position="336"/>
    </location>
</feature>
<feature type="compositionally biased region" description="Polar residues" evidence="1">
    <location>
        <begin position="325"/>
        <end position="336"/>
    </location>
</feature>
<protein>
    <recommendedName>
        <fullName evidence="5">SGNH hydrolase-type esterase domain-containing protein</fullName>
    </recommendedName>
</protein>
<proteinExistence type="predicted"/>
<feature type="compositionally biased region" description="Basic and acidic residues" evidence="1">
    <location>
        <begin position="310"/>
        <end position="321"/>
    </location>
</feature>
<dbReference type="PANTHER" id="PTHR37981">
    <property type="entry name" value="LIPASE 2"/>
    <property type="match status" value="1"/>
</dbReference>
<dbReference type="InterPro" id="IPR037460">
    <property type="entry name" value="SEST-like"/>
</dbReference>